<accession>A0A3S5FE27</accession>
<organism evidence="1 2">
    <name type="scientific">Protopolystoma xenopodis</name>
    <dbReference type="NCBI Taxonomy" id="117903"/>
    <lineage>
        <taxon>Eukaryota</taxon>
        <taxon>Metazoa</taxon>
        <taxon>Spiralia</taxon>
        <taxon>Lophotrochozoa</taxon>
        <taxon>Platyhelminthes</taxon>
        <taxon>Monogenea</taxon>
        <taxon>Polyopisthocotylea</taxon>
        <taxon>Polystomatidea</taxon>
        <taxon>Polystomatidae</taxon>
        <taxon>Protopolystoma</taxon>
    </lineage>
</organism>
<comment type="caution">
    <text evidence="1">The sequence shown here is derived from an EMBL/GenBank/DDBJ whole genome shotgun (WGS) entry which is preliminary data.</text>
</comment>
<gene>
    <name evidence="1" type="ORF">PXEA_LOCUS16094</name>
</gene>
<proteinExistence type="predicted"/>
<reference evidence="1" key="1">
    <citation type="submission" date="2018-11" db="EMBL/GenBank/DDBJ databases">
        <authorList>
            <consortium name="Pathogen Informatics"/>
        </authorList>
    </citation>
    <scope>NUCLEOTIDE SEQUENCE</scope>
</reference>
<name>A0A3S5FE27_9PLAT</name>
<evidence type="ECO:0000313" key="1">
    <source>
        <dbReference type="EMBL" id="VEL22654.1"/>
    </source>
</evidence>
<dbReference type="EMBL" id="CAAALY010057715">
    <property type="protein sequence ID" value="VEL22654.1"/>
    <property type="molecule type" value="Genomic_DNA"/>
</dbReference>
<keyword evidence="2" id="KW-1185">Reference proteome</keyword>
<dbReference type="Proteomes" id="UP000784294">
    <property type="component" value="Unassembled WGS sequence"/>
</dbReference>
<protein>
    <submittedName>
        <fullName evidence="1">Uncharacterized protein</fullName>
    </submittedName>
</protein>
<evidence type="ECO:0000313" key="2">
    <source>
        <dbReference type="Proteomes" id="UP000784294"/>
    </source>
</evidence>
<sequence length="83" mass="8997">MLCQPFVRQVSPIVQHGSQLIYAAPTLSAGVPSERAYFSPEAALLDSEKSLAPLRIAPASGLTLTQPYSFAVSAIYPQTCRWM</sequence>
<dbReference type="AlphaFoldDB" id="A0A3S5FE27"/>